<dbReference type="GO" id="GO:0003887">
    <property type="term" value="F:DNA-directed DNA polymerase activity"/>
    <property type="evidence" value="ECO:0007669"/>
    <property type="project" value="InterPro"/>
</dbReference>
<dbReference type="Gene3D" id="1.10.150.110">
    <property type="entry name" value="DNA polymerase beta, N-terminal domain-like"/>
    <property type="match status" value="1"/>
</dbReference>
<evidence type="ECO:0000313" key="3">
    <source>
        <dbReference type="EMBL" id="CAE0288322.1"/>
    </source>
</evidence>
<organism evidence="3">
    <name type="scientific">Spumella elongata</name>
    <dbReference type="NCBI Taxonomy" id="89044"/>
    <lineage>
        <taxon>Eukaryota</taxon>
        <taxon>Sar</taxon>
        <taxon>Stramenopiles</taxon>
        <taxon>Ochrophyta</taxon>
        <taxon>Chrysophyceae</taxon>
        <taxon>Chromulinales</taxon>
        <taxon>Chromulinaceae</taxon>
        <taxon>Spumella</taxon>
    </lineage>
</organism>
<dbReference type="InterPro" id="IPR022312">
    <property type="entry name" value="DNA_pol_X"/>
</dbReference>
<dbReference type="Pfam" id="PF14716">
    <property type="entry name" value="HHH_8"/>
    <property type="match status" value="1"/>
</dbReference>
<dbReference type="GO" id="GO:0006281">
    <property type="term" value="P:DNA repair"/>
    <property type="evidence" value="ECO:0007669"/>
    <property type="project" value="InterPro"/>
</dbReference>
<name>A0A7S3M8P6_9STRA</name>
<dbReference type="GO" id="GO:0003677">
    <property type="term" value="F:DNA binding"/>
    <property type="evidence" value="ECO:0007669"/>
    <property type="project" value="InterPro"/>
</dbReference>
<dbReference type="EMBL" id="HBIC01033720">
    <property type="protein sequence ID" value="CAE0288322.1"/>
    <property type="molecule type" value="Transcribed_RNA"/>
</dbReference>
<sequence length="193" mass="21115">MSNPKEVAQNLYKAASQRQVRFPKIWDEQKIVQACGTTLMLHRNGSVFDEAAALEELVAKYGVEEQEVKTESPTKKKRKPESDIKAEDDEKLGSPSSAAKKPKKTEVVAVEGNRAAAEAIKEMADIYFKNKDSRKGGVFSKGAKAIREADFLITDKKSAMKLPGVGKGIAGYIEELREAGSIKTLEELRAGTA</sequence>
<feature type="domain" description="Crossover junction endonuclease MUS81-like HHH" evidence="2">
    <location>
        <begin position="112"/>
        <end position="181"/>
    </location>
</feature>
<evidence type="ECO:0000256" key="1">
    <source>
        <dbReference type="SAM" id="MobiDB-lite"/>
    </source>
</evidence>
<dbReference type="InterPro" id="IPR010996">
    <property type="entry name" value="HHH_MUS81"/>
</dbReference>
<dbReference type="PANTHER" id="PTHR11276:SF28">
    <property type="entry name" value="DNA POLYMERASE LAMBDA"/>
    <property type="match status" value="1"/>
</dbReference>
<protein>
    <recommendedName>
        <fullName evidence="2">Crossover junction endonuclease MUS81-like HHH domain-containing protein</fullName>
    </recommendedName>
</protein>
<feature type="region of interest" description="Disordered" evidence="1">
    <location>
        <begin position="64"/>
        <end position="106"/>
    </location>
</feature>
<accession>A0A7S3M8P6</accession>
<dbReference type="PANTHER" id="PTHR11276">
    <property type="entry name" value="DNA POLYMERASE TYPE-X FAMILY MEMBER"/>
    <property type="match status" value="1"/>
</dbReference>
<gene>
    <name evidence="3" type="ORF">SELO1098_LOCUS17165</name>
</gene>
<proteinExistence type="predicted"/>
<dbReference type="SUPFAM" id="SSF47802">
    <property type="entry name" value="DNA polymerase beta, N-terminal domain-like"/>
    <property type="match status" value="1"/>
</dbReference>
<reference evidence="3" key="1">
    <citation type="submission" date="2021-01" db="EMBL/GenBank/DDBJ databases">
        <authorList>
            <person name="Corre E."/>
            <person name="Pelletier E."/>
            <person name="Niang G."/>
            <person name="Scheremetjew M."/>
            <person name="Finn R."/>
            <person name="Kale V."/>
            <person name="Holt S."/>
            <person name="Cochrane G."/>
            <person name="Meng A."/>
            <person name="Brown T."/>
            <person name="Cohen L."/>
        </authorList>
    </citation>
    <scope>NUCLEOTIDE SEQUENCE</scope>
    <source>
        <strain evidence="3">CCAP 955/1</strain>
    </source>
</reference>
<evidence type="ECO:0000259" key="2">
    <source>
        <dbReference type="Pfam" id="PF14716"/>
    </source>
</evidence>
<dbReference type="InterPro" id="IPR027421">
    <property type="entry name" value="DNA_pol_lamdba_lyase_dom_sf"/>
</dbReference>
<feature type="compositionally biased region" description="Basic and acidic residues" evidence="1">
    <location>
        <begin position="64"/>
        <end position="85"/>
    </location>
</feature>
<dbReference type="AlphaFoldDB" id="A0A7S3M8P6"/>